<dbReference type="SUPFAM" id="SSF50475">
    <property type="entry name" value="FMN-binding split barrel"/>
    <property type="match status" value="1"/>
</dbReference>
<proteinExistence type="predicted"/>
<gene>
    <name evidence="1" type="ORF">AHTJR_09470</name>
</gene>
<dbReference type="InterPro" id="IPR007396">
    <property type="entry name" value="TR_PAI2-type"/>
</dbReference>
<dbReference type="PANTHER" id="PTHR35802">
    <property type="entry name" value="PROTEASE SYNTHASE AND SPORULATION PROTEIN PAI 2"/>
    <property type="match status" value="1"/>
</dbReference>
<dbReference type="Gene3D" id="2.30.110.10">
    <property type="entry name" value="Electron Transport, Fmn-binding Protein, Chain A"/>
    <property type="match status" value="1"/>
</dbReference>
<dbReference type="Pfam" id="PF04299">
    <property type="entry name" value="FMN_bind_2"/>
    <property type="match status" value="1"/>
</dbReference>
<protein>
    <submittedName>
        <fullName evidence="1">FMN-binding negative transcriptional regulator</fullName>
    </submittedName>
</protein>
<evidence type="ECO:0000313" key="2">
    <source>
        <dbReference type="Proteomes" id="UP000294395"/>
    </source>
</evidence>
<dbReference type="PIRSF" id="PIRSF010372">
    <property type="entry name" value="PaiB"/>
    <property type="match status" value="1"/>
</dbReference>
<dbReference type="RefSeq" id="WP_134252557.1">
    <property type="nucleotide sequence ID" value="NZ_CP038009.1"/>
</dbReference>
<dbReference type="AlphaFoldDB" id="A0A4P7B4S0"/>
<reference evidence="1 2" key="1">
    <citation type="submission" date="2019-03" db="EMBL/GenBank/DDBJ databases">
        <title>Complete genome sequence of two outbreak-associated Acinetobacter haemolyticus strains.</title>
        <authorList>
            <person name="Bai L."/>
            <person name="Zhang S.-C."/>
            <person name="Deng Y."/>
            <person name="Song C.-C."/>
            <person name="Kang G.-B."/>
            <person name="Dong Y."/>
            <person name="Wang Y."/>
            <person name="Gao F."/>
            <person name="Huang H."/>
        </authorList>
    </citation>
    <scope>NUCLEOTIDE SEQUENCE [LARGE SCALE GENOMIC DNA]</scope>
    <source>
        <strain evidence="1 2">TJR01</strain>
    </source>
</reference>
<organism evidence="1 2">
    <name type="scientific">Acinetobacter haemolyticus</name>
    <dbReference type="NCBI Taxonomy" id="29430"/>
    <lineage>
        <taxon>Bacteria</taxon>
        <taxon>Pseudomonadati</taxon>
        <taxon>Pseudomonadota</taxon>
        <taxon>Gammaproteobacteria</taxon>
        <taxon>Moraxellales</taxon>
        <taxon>Moraxellaceae</taxon>
        <taxon>Acinetobacter</taxon>
    </lineage>
</organism>
<dbReference type="EMBL" id="CP038009">
    <property type="protein sequence ID" value="QBQ16495.1"/>
    <property type="molecule type" value="Genomic_DNA"/>
</dbReference>
<dbReference type="InterPro" id="IPR012349">
    <property type="entry name" value="Split_barrel_FMN-bd"/>
</dbReference>
<dbReference type="PANTHER" id="PTHR35802:SF1">
    <property type="entry name" value="PROTEASE SYNTHASE AND SPORULATION PROTEIN PAI 2"/>
    <property type="match status" value="1"/>
</dbReference>
<dbReference type="Proteomes" id="UP000294395">
    <property type="component" value="Chromosome"/>
</dbReference>
<sequence length="211" mass="24149">MYIPQIFKETRQDVLHDLIRQYPFATLINQNNAGLDAMHLPIELLVDDEQNVTLVAHIAKNNPLHTQIDSGAEVLVIFQGQQGYISPNWYPSKQQHHQHVPTWNYQVVHVKGKIYFSQDEKVLRGILARLTRTHEAKQDKPWKMSDAPSEYIAEELRHIVAVEIQVSEMVGQFKMSQNRDPIDAIGIVEGLEQQGNTELAQVVKHSTQSNN</sequence>
<evidence type="ECO:0000313" key="1">
    <source>
        <dbReference type="EMBL" id="QBQ16495.1"/>
    </source>
</evidence>
<accession>A0A4P7B4S0</accession>
<name>A0A4P7B4S0_ACIHA</name>